<reference evidence="2 3" key="1">
    <citation type="submission" date="2013-03" db="EMBL/GenBank/DDBJ databases">
        <authorList>
            <person name="Linke B."/>
        </authorList>
    </citation>
    <scope>NUCLEOTIDE SEQUENCE [LARGE SCALE GENOMIC DNA]</scope>
    <source>
        <strain evidence="2 3">B13</strain>
    </source>
</reference>
<dbReference type="Gene3D" id="3.30.70.100">
    <property type="match status" value="1"/>
</dbReference>
<dbReference type="AlphaFoldDB" id="A0A024H9I2"/>
<sequence length="108" mass="12122">MAIRRPLEHQLLIQSRPGHEAALAELLDRLISAAHQLPGCQSYEVQLPATTSDVWRLRGRWADSASLEAYLELPEQHLLGEIFERHALSLQACIDEAPSLGHTYREAS</sequence>
<organism evidence="2 3">
    <name type="scientific">Pseudomonas knackmussii (strain DSM 6978 / CCUG 54928 / LMG 23759 / B13)</name>
    <dbReference type="NCBI Taxonomy" id="1301098"/>
    <lineage>
        <taxon>Bacteria</taxon>
        <taxon>Pseudomonadati</taxon>
        <taxon>Pseudomonadota</taxon>
        <taxon>Gammaproteobacteria</taxon>
        <taxon>Pseudomonadales</taxon>
        <taxon>Pseudomonadaceae</taxon>
        <taxon>Pseudomonas</taxon>
    </lineage>
</organism>
<dbReference type="RefSeq" id="WP_052355130.1">
    <property type="nucleotide sequence ID" value="NZ_HG322950.1"/>
</dbReference>
<reference evidence="2 3" key="2">
    <citation type="submission" date="2014-05" db="EMBL/GenBank/DDBJ databases">
        <title>Genome sequence of the 3-chlorobenzoate degrading bacterium Pseudomonas knackmussii B13 shows multiple evidence for horizontal gene transfer.</title>
        <authorList>
            <person name="Miyazaki R."/>
            <person name="Bertelli C."/>
            <person name="Falquet L."/>
            <person name="Robinson-Rechavi M."/>
            <person name="Gharib W."/>
            <person name="Roy S."/>
            <person name="Van der Meer J.R."/>
        </authorList>
    </citation>
    <scope>NUCLEOTIDE SEQUENCE [LARGE SCALE GENOMIC DNA]</scope>
    <source>
        <strain evidence="2 3">B13</strain>
    </source>
</reference>
<evidence type="ECO:0000313" key="3">
    <source>
        <dbReference type="Proteomes" id="UP000025241"/>
    </source>
</evidence>
<proteinExistence type="predicted"/>
<gene>
    <name evidence="2" type="ORF">PKB_0031</name>
</gene>
<evidence type="ECO:0000259" key="1">
    <source>
        <dbReference type="Pfam" id="PF03992"/>
    </source>
</evidence>
<dbReference type="Proteomes" id="UP000025241">
    <property type="component" value="Chromosome I"/>
</dbReference>
<keyword evidence="3" id="KW-1185">Reference proteome</keyword>
<evidence type="ECO:0000313" key="2">
    <source>
        <dbReference type="EMBL" id="CDF81410.1"/>
    </source>
</evidence>
<protein>
    <recommendedName>
        <fullName evidence="1">ABM domain-containing protein</fullName>
    </recommendedName>
</protein>
<name>A0A024H9I2_PSEKB</name>
<dbReference type="EMBL" id="HG322950">
    <property type="protein sequence ID" value="CDF81410.1"/>
    <property type="molecule type" value="Genomic_DNA"/>
</dbReference>
<dbReference type="Pfam" id="PF03992">
    <property type="entry name" value="ABM"/>
    <property type="match status" value="1"/>
</dbReference>
<dbReference type="SUPFAM" id="SSF54909">
    <property type="entry name" value="Dimeric alpha+beta barrel"/>
    <property type="match status" value="1"/>
</dbReference>
<dbReference type="PATRIC" id="fig|1301098.3.peg.33"/>
<dbReference type="OrthoDB" id="6883197at2"/>
<dbReference type="InterPro" id="IPR011008">
    <property type="entry name" value="Dimeric_a/b-barrel"/>
</dbReference>
<dbReference type="InterPro" id="IPR007138">
    <property type="entry name" value="ABM_dom"/>
</dbReference>
<dbReference type="KEGG" id="pkc:PKB_0031"/>
<accession>A0A024H9I2</accession>
<feature type="domain" description="ABM" evidence="1">
    <location>
        <begin position="13"/>
        <end position="76"/>
    </location>
</feature>
<dbReference type="HOGENOM" id="CLU_131496_4_0_6"/>